<comment type="caution">
    <text evidence="3">The sequence shown here is derived from an EMBL/GenBank/DDBJ whole genome shotgun (WGS) entry which is preliminary data.</text>
</comment>
<dbReference type="EMBL" id="JACSEA010000004">
    <property type="protein sequence ID" value="KAF7402333.1"/>
    <property type="molecule type" value="Genomic_DNA"/>
</dbReference>
<feature type="compositionally biased region" description="Polar residues" evidence="1">
    <location>
        <begin position="205"/>
        <end position="215"/>
    </location>
</feature>
<keyword evidence="4" id="KW-1185">Reference proteome</keyword>
<sequence>MEQNSIKTMTEVRNNLEDELLNYLAESDANFKSQQKDDPELTFEEKRTIASNLLQRSHCLFLAKFGHYLLEEHLKYFDSAKDKNYEISYHINRLHRHFNNSIRQRDIKNRRYEALKKLIKEGEYFSECEMMKRNPLLYEQLVGQYLTKKQKETRDNIDIKSTTFVHLLMESIERDWIKEREKLQKEEEDDVLEENDSDDDDTDENYSLKQSNLKTEPNKSWGELPEIQVNKEDENKTKHIHKYIQKISNKEKEILKEEFVTHMYQSFLEGKDLEFDYSMVDNNEAYDNVDLRTQDEEEKYFDSESPETIIPENSIVQSESEDELDIYMRSLKEQTSTNTHSVDNET</sequence>
<name>A0A834NCF3_VESVU</name>
<evidence type="ECO:0000256" key="1">
    <source>
        <dbReference type="SAM" id="MobiDB-lite"/>
    </source>
</evidence>
<protein>
    <recommendedName>
        <fullName evidence="2">CCD97-like C-terminal domain-containing protein</fullName>
    </recommendedName>
</protein>
<dbReference type="InterPro" id="IPR040233">
    <property type="entry name" value="CCD97-like_C"/>
</dbReference>
<dbReference type="InterPro" id="IPR018613">
    <property type="entry name" value="Ccdc97-like"/>
</dbReference>
<accession>A0A834NCF3</accession>
<feature type="domain" description="CCD97-like C-terminal" evidence="2">
    <location>
        <begin position="109"/>
        <end position="304"/>
    </location>
</feature>
<feature type="region of interest" description="Disordered" evidence="1">
    <location>
        <begin position="184"/>
        <end position="222"/>
    </location>
</feature>
<dbReference type="AlphaFoldDB" id="A0A834NCF3"/>
<dbReference type="PANTHER" id="PTHR31840:SF1">
    <property type="entry name" value="COILED-COIL DOMAIN-CONTAINING PROTEIN 97"/>
    <property type="match status" value="1"/>
</dbReference>
<organism evidence="3 4">
    <name type="scientific">Vespula vulgaris</name>
    <name type="common">Yellow jacket</name>
    <name type="synonym">Wasp</name>
    <dbReference type="NCBI Taxonomy" id="7454"/>
    <lineage>
        <taxon>Eukaryota</taxon>
        <taxon>Metazoa</taxon>
        <taxon>Ecdysozoa</taxon>
        <taxon>Arthropoda</taxon>
        <taxon>Hexapoda</taxon>
        <taxon>Insecta</taxon>
        <taxon>Pterygota</taxon>
        <taxon>Neoptera</taxon>
        <taxon>Endopterygota</taxon>
        <taxon>Hymenoptera</taxon>
        <taxon>Apocrita</taxon>
        <taxon>Aculeata</taxon>
        <taxon>Vespoidea</taxon>
        <taxon>Vespidae</taxon>
        <taxon>Vespinae</taxon>
        <taxon>Vespula</taxon>
    </lineage>
</organism>
<reference evidence="3" key="1">
    <citation type="journal article" date="2020" name="G3 (Bethesda)">
        <title>High-Quality Assemblies for Three Invasive Social Wasps from the &lt;i&gt;Vespula&lt;/i&gt; Genus.</title>
        <authorList>
            <person name="Harrop T.W.R."/>
            <person name="Guhlin J."/>
            <person name="McLaughlin G.M."/>
            <person name="Permina E."/>
            <person name="Stockwell P."/>
            <person name="Gilligan J."/>
            <person name="Le Lec M.F."/>
            <person name="Gruber M.A.M."/>
            <person name="Quinn O."/>
            <person name="Lovegrove M."/>
            <person name="Duncan E.J."/>
            <person name="Remnant E.J."/>
            <person name="Van Eeckhoven J."/>
            <person name="Graham B."/>
            <person name="Knapp R.A."/>
            <person name="Langford K.W."/>
            <person name="Kronenberg Z."/>
            <person name="Press M.O."/>
            <person name="Eacker S.M."/>
            <person name="Wilson-Rankin E.E."/>
            <person name="Purcell J."/>
            <person name="Lester P.J."/>
            <person name="Dearden P.K."/>
        </authorList>
    </citation>
    <scope>NUCLEOTIDE SEQUENCE</scope>
    <source>
        <strain evidence="3">Marl-1</strain>
    </source>
</reference>
<dbReference type="Pfam" id="PF09747">
    <property type="entry name" value="CCD97-like_C"/>
    <property type="match status" value="1"/>
</dbReference>
<proteinExistence type="predicted"/>
<evidence type="ECO:0000313" key="3">
    <source>
        <dbReference type="EMBL" id="KAF7402333.1"/>
    </source>
</evidence>
<dbReference type="Proteomes" id="UP000614350">
    <property type="component" value="Unassembled WGS sequence"/>
</dbReference>
<feature type="region of interest" description="Disordered" evidence="1">
    <location>
        <begin position="298"/>
        <end position="322"/>
    </location>
</feature>
<gene>
    <name evidence="3" type="ORF">HZH66_004600</name>
</gene>
<evidence type="ECO:0000259" key="2">
    <source>
        <dbReference type="Pfam" id="PF09747"/>
    </source>
</evidence>
<evidence type="ECO:0000313" key="4">
    <source>
        <dbReference type="Proteomes" id="UP000614350"/>
    </source>
</evidence>
<dbReference type="PANTHER" id="PTHR31840">
    <property type="entry name" value="COILED-COIL DOMAIN-CONTAINING PROTEIN 97"/>
    <property type="match status" value="1"/>
</dbReference>
<feature type="compositionally biased region" description="Acidic residues" evidence="1">
    <location>
        <begin position="186"/>
        <end position="204"/>
    </location>
</feature>